<dbReference type="Proteomes" id="UP000562027">
    <property type="component" value="Unassembled WGS sequence"/>
</dbReference>
<dbReference type="RefSeq" id="WP_184299420.1">
    <property type="nucleotide sequence ID" value="NZ_JACHLP010000004.1"/>
</dbReference>
<gene>
    <name evidence="3" type="ORF">HNP55_002338</name>
</gene>
<feature type="region of interest" description="Disordered" evidence="1">
    <location>
        <begin position="482"/>
        <end position="529"/>
    </location>
</feature>
<name>A0A840LAL3_9BURK</name>
<feature type="transmembrane region" description="Helical" evidence="2">
    <location>
        <begin position="455"/>
        <end position="476"/>
    </location>
</feature>
<evidence type="ECO:0000313" key="3">
    <source>
        <dbReference type="EMBL" id="MBB4843815.1"/>
    </source>
</evidence>
<keyword evidence="4" id="KW-1185">Reference proteome</keyword>
<dbReference type="InterPro" id="IPR005625">
    <property type="entry name" value="PepSY-ass_TM"/>
</dbReference>
<keyword evidence="2" id="KW-0812">Transmembrane</keyword>
<feature type="transmembrane region" description="Helical" evidence="2">
    <location>
        <begin position="12"/>
        <end position="34"/>
    </location>
</feature>
<evidence type="ECO:0000313" key="4">
    <source>
        <dbReference type="Proteomes" id="UP000562027"/>
    </source>
</evidence>
<dbReference type="Pfam" id="PF03929">
    <property type="entry name" value="PepSY_TM"/>
    <property type="match status" value="1"/>
</dbReference>
<sequence>MLRWLHLIHRWLGIALGLLVLAWLVSGLVMLFVARPKLQEDERLQGLHELPATQGLLSPGQAWAGLGLSEPPKALRLQNQALGPVYLFQLGQQWRAVDARSGLPRGPVGAEFALAQAREHAGLRQGRAQALSLDQWTVYGSFNAQRPFYRVEFDDAAGLEIYVAQASGEVVLDTDGAERALNWVGSVLHWLYFTPLRQQGALWGQVVVWSSGVAAAMVLLGMVLGVQRLRLRRRYAGGRITPYRAQTHAWQRWHHLGGLAAGIVLLVWLLSGWLSMRPFGLLDGKSDPAGLKAEQQAFSGGPLEPARLNLPSLPSEAGWKELEALRFDGRDYWLARSPQRVLLLDAGGQVLPLGLGEAELLSLASKLKPAHRIASAGWLHEPDLHYYPHRHSSRALPVYRVIFDDAQHTAFYIDPQRARLAQRVDESSRNYRWLFNAAHRWDFPPLSALGLPRDALVIVLTLLCSGVASAGVVLGWRRLKSSPRPSAYAGPPPEGAAMPGGSTARHIASAGRLGAARRSARNQGDHQHE</sequence>
<keyword evidence="2" id="KW-0472">Membrane</keyword>
<dbReference type="PANTHER" id="PTHR34219:SF6">
    <property type="entry name" value="BLR3280 PROTEIN"/>
    <property type="match status" value="1"/>
</dbReference>
<proteinExistence type="predicted"/>
<feature type="transmembrane region" description="Helical" evidence="2">
    <location>
        <begin position="202"/>
        <end position="226"/>
    </location>
</feature>
<feature type="transmembrane region" description="Helical" evidence="2">
    <location>
        <begin position="256"/>
        <end position="276"/>
    </location>
</feature>
<evidence type="ECO:0000256" key="2">
    <source>
        <dbReference type="SAM" id="Phobius"/>
    </source>
</evidence>
<feature type="compositionally biased region" description="Low complexity" evidence="1">
    <location>
        <begin position="508"/>
        <end position="517"/>
    </location>
</feature>
<dbReference type="PANTHER" id="PTHR34219">
    <property type="entry name" value="IRON-REGULATED INNER MEMBRANE PROTEIN-RELATED"/>
    <property type="match status" value="1"/>
</dbReference>
<accession>A0A840LAL3</accession>
<evidence type="ECO:0000256" key="1">
    <source>
        <dbReference type="SAM" id="MobiDB-lite"/>
    </source>
</evidence>
<dbReference type="EMBL" id="JACHLP010000004">
    <property type="protein sequence ID" value="MBB4843815.1"/>
    <property type="molecule type" value="Genomic_DNA"/>
</dbReference>
<dbReference type="AlphaFoldDB" id="A0A840LAL3"/>
<protein>
    <submittedName>
        <fullName evidence="3">Putative iron-regulated membrane protein</fullName>
    </submittedName>
</protein>
<organism evidence="3 4">
    <name type="scientific">Roseateles oligotrophus</name>
    <dbReference type="NCBI Taxonomy" id="1769250"/>
    <lineage>
        <taxon>Bacteria</taxon>
        <taxon>Pseudomonadati</taxon>
        <taxon>Pseudomonadota</taxon>
        <taxon>Betaproteobacteria</taxon>
        <taxon>Burkholderiales</taxon>
        <taxon>Sphaerotilaceae</taxon>
        <taxon>Roseateles</taxon>
    </lineage>
</organism>
<reference evidence="3 4" key="1">
    <citation type="submission" date="2020-08" db="EMBL/GenBank/DDBJ databases">
        <title>Functional genomics of gut bacteria from endangered species of beetles.</title>
        <authorList>
            <person name="Carlos-Shanley C."/>
        </authorList>
    </citation>
    <scope>NUCLEOTIDE SEQUENCE [LARGE SCALE GENOMIC DNA]</scope>
    <source>
        <strain evidence="3 4">S00239</strain>
    </source>
</reference>
<keyword evidence="2" id="KW-1133">Transmembrane helix</keyword>
<comment type="caution">
    <text evidence="3">The sequence shown here is derived from an EMBL/GenBank/DDBJ whole genome shotgun (WGS) entry which is preliminary data.</text>
</comment>